<name>A0ABW2WLP1_9ACTN</name>
<evidence type="ECO:0000313" key="2">
    <source>
        <dbReference type="EMBL" id="MFD0318891.1"/>
    </source>
</evidence>
<keyword evidence="3" id="KW-1185">Reference proteome</keyword>
<gene>
    <name evidence="2" type="ORF">ACFQZ6_32690</name>
</gene>
<evidence type="ECO:0000256" key="1">
    <source>
        <dbReference type="SAM" id="MobiDB-lite"/>
    </source>
</evidence>
<organism evidence="2 3">
    <name type="scientific">Streptomyces flavalbus</name>
    <dbReference type="NCBI Taxonomy" id="2665155"/>
    <lineage>
        <taxon>Bacteria</taxon>
        <taxon>Bacillati</taxon>
        <taxon>Actinomycetota</taxon>
        <taxon>Actinomycetes</taxon>
        <taxon>Kitasatosporales</taxon>
        <taxon>Streptomycetaceae</taxon>
        <taxon>Streptomyces</taxon>
    </lineage>
</organism>
<sequence length="99" mass="10235">MPDYTIPTADGDDWPPLPVGPAAALQPTSLPCEVLEEDGDLAFRVGGATVSASWELAGTWYVTVEDAASSAAADALVAEMASRLGEAAGKRAVHHRISD</sequence>
<proteinExistence type="predicted"/>
<comment type="caution">
    <text evidence="2">The sequence shown here is derived from an EMBL/GenBank/DDBJ whole genome shotgun (WGS) entry which is preliminary data.</text>
</comment>
<evidence type="ECO:0000313" key="3">
    <source>
        <dbReference type="Proteomes" id="UP001597023"/>
    </source>
</evidence>
<reference evidence="3" key="1">
    <citation type="journal article" date="2019" name="Int. J. Syst. Evol. Microbiol.">
        <title>The Global Catalogue of Microorganisms (GCM) 10K type strain sequencing project: providing services to taxonomists for standard genome sequencing and annotation.</title>
        <authorList>
            <consortium name="The Broad Institute Genomics Platform"/>
            <consortium name="The Broad Institute Genome Sequencing Center for Infectious Disease"/>
            <person name="Wu L."/>
            <person name="Ma J."/>
        </authorList>
    </citation>
    <scope>NUCLEOTIDE SEQUENCE [LARGE SCALE GENOMIC DNA]</scope>
    <source>
        <strain evidence="3">CGMCC 4.7400</strain>
    </source>
</reference>
<dbReference type="EMBL" id="JBHTEB010000001">
    <property type="protein sequence ID" value="MFD0318891.1"/>
    <property type="molecule type" value="Genomic_DNA"/>
</dbReference>
<accession>A0ABW2WLP1</accession>
<feature type="region of interest" description="Disordered" evidence="1">
    <location>
        <begin position="1"/>
        <end position="22"/>
    </location>
</feature>
<dbReference type="Proteomes" id="UP001597023">
    <property type="component" value="Unassembled WGS sequence"/>
</dbReference>
<dbReference type="RefSeq" id="WP_381616636.1">
    <property type="nucleotide sequence ID" value="NZ_JBHTEB010000001.1"/>
</dbReference>
<protein>
    <submittedName>
        <fullName evidence="2">Uncharacterized protein</fullName>
    </submittedName>
</protein>